<accession>A0A9Q5Z511</accession>
<evidence type="ECO:0000313" key="2">
    <source>
        <dbReference type="Proteomes" id="UP000222310"/>
    </source>
</evidence>
<sequence>MAEPTLVQVFGANATQDATTITITKADLVAVGLTAGSNNTAESLLTAIILRAKNYLTTANHDANIDQSVTITDGYIPSFVIRNDVQYRQDTVTVAFEKLAGSTTIDPDDY</sequence>
<comment type="caution">
    <text evidence="1">The sequence shown here is derived from an EMBL/GenBank/DDBJ whole genome shotgun (WGS) entry which is preliminary data.</text>
</comment>
<dbReference type="AlphaFoldDB" id="A0A9Q5Z511"/>
<gene>
    <name evidence="1" type="ORF">VF08_34980</name>
</gene>
<proteinExistence type="predicted"/>
<dbReference type="EMBL" id="LAHD01000181">
    <property type="protein sequence ID" value="PHJ93719.1"/>
    <property type="molecule type" value="Genomic_DNA"/>
</dbReference>
<organism evidence="1 2">
    <name type="scientific">Nostoc linckia z8</name>
    <dbReference type="NCBI Taxonomy" id="1628746"/>
    <lineage>
        <taxon>Bacteria</taxon>
        <taxon>Bacillati</taxon>
        <taxon>Cyanobacteriota</taxon>
        <taxon>Cyanophyceae</taxon>
        <taxon>Nostocales</taxon>
        <taxon>Nostocaceae</taxon>
        <taxon>Nostoc</taxon>
    </lineage>
</organism>
<evidence type="ECO:0000313" key="1">
    <source>
        <dbReference type="EMBL" id="PHJ93719.1"/>
    </source>
</evidence>
<reference evidence="1 2" key="1">
    <citation type="submission" date="2015-02" db="EMBL/GenBank/DDBJ databases">
        <title>Nostoc linckia genome annotation.</title>
        <authorList>
            <person name="Zhou Z."/>
        </authorList>
    </citation>
    <scope>NUCLEOTIDE SEQUENCE [LARGE SCALE GENOMIC DNA]</scope>
    <source>
        <strain evidence="2">z8</strain>
    </source>
</reference>
<dbReference type="RefSeq" id="WP_099070908.1">
    <property type="nucleotide sequence ID" value="NZ_LAHD01000181.1"/>
</dbReference>
<protein>
    <submittedName>
        <fullName evidence="1">Uncharacterized protein</fullName>
    </submittedName>
</protein>
<dbReference type="Proteomes" id="UP000222310">
    <property type="component" value="Unassembled WGS sequence"/>
</dbReference>
<name>A0A9Q5Z511_NOSLI</name>
<dbReference type="GeneID" id="57095539"/>